<name>A0A5B7E152_PORTR</name>
<dbReference type="AlphaFoldDB" id="A0A5B7E152"/>
<comment type="caution">
    <text evidence="1">The sequence shown here is derived from an EMBL/GenBank/DDBJ whole genome shotgun (WGS) entry which is preliminary data.</text>
</comment>
<sequence length="63" mass="6970">MKTLHCTERIKTFVTTPSLSPHPTYRASQHRSSITVHHPPSISSTIVHLIHPSATHQHPSGVT</sequence>
<keyword evidence="2" id="KW-1185">Reference proteome</keyword>
<evidence type="ECO:0000313" key="2">
    <source>
        <dbReference type="Proteomes" id="UP000324222"/>
    </source>
</evidence>
<proteinExistence type="predicted"/>
<protein>
    <submittedName>
        <fullName evidence="1">Uncharacterized protein</fullName>
    </submittedName>
</protein>
<organism evidence="1 2">
    <name type="scientific">Portunus trituberculatus</name>
    <name type="common">Swimming crab</name>
    <name type="synonym">Neptunus trituberculatus</name>
    <dbReference type="NCBI Taxonomy" id="210409"/>
    <lineage>
        <taxon>Eukaryota</taxon>
        <taxon>Metazoa</taxon>
        <taxon>Ecdysozoa</taxon>
        <taxon>Arthropoda</taxon>
        <taxon>Crustacea</taxon>
        <taxon>Multicrustacea</taxon>
        <taxon>Malacostraca</taxon>
        <taxon>Eumalacostraca</taxon>
        <taxon>Eucarida</taxon>
        <taxon>Decapoda</taxon>
        <taxon>Pleocyemata</taxon>
        <taxon>Brachyura</taxon>
        <taxon>Eubrachyura</taxon>
        <taxon>Portunoidea</taxon>
        <taxon>Portunidae</taxon>
        <taxon>Portuninae</taxon>
        <taxon>Portunus</taxon>
    </lineage>
</organism>
<accession>A0A5B7E152</accession>
<dbReference type="EMBL" id="VSRR010001672">
    <property type="protein sequence ID" value="MPC26933.1"/>
    <property type="molecule type" value="Genomic_DNA"/>
</dbReference>
<reference evidence="1 2" key="1">
    <citation type="submission" date="2019-05" db="EMBL/GenBank/DDBJ databases">
        <title>Another draft genome of Portunus trituberculatus and its Hox gene families provides insights of decapod evolution.</title>
        <authorList>
            <person name="Jeong J.-H."/>
            <person name="Song I."/>
            <person name="Kim S."/>
            <person name="Choi T."/>
            <person name="Kim D."/>
            <person name="Ryu S."/>
            <person name="Kim W."/>
        </authorList>
    </citation>
    <scope>NUCLEOTIDE SEQUENCE [LARGE SCALE GENOMIC DNA]</scope>
    <source>
        <tissue evidence="1">Muscle</tissue>
    </source>
</reference>
<evidence type="ECO:0000313" key="1">
    <source>
        <dbReference type="EMBL" id="MPC26933.1"/>
    </source>
</evidence>
<dbReference type="Proteomes" id="UP000324222">
    <property type="component" value="Unassembled WGS sequence"/>
</dbReference>
<gene>
    <name evidence="1" type="ORF">E2C01_020085</name>
</gene>